<dbReference type="EMBL" id="JABBGJ010000069">
    <property type="protein sequence ID" value="NMM04061.1"/>
    <property type="molecule type" value="Genomic_DNA"/>
</dbReference>
<dbReference type="Pfam" id="PF07690">
    <property type="entry name" value="MFS_1"/>
    <property type="match status" value="1"/>
</dbReference>
<accession>A0A848IQP8</accession>
<evidence type="ECO:0000256" key="1">
    <source>
        <dbReference type="ARBA" id="ARBA00004141"/>
    </source>
</evidence>
<dbReference type="GO" id="GO:0022857">
    <property type="term" value="F:transmembrane transporter activity"/>
    <property type="evidence" value="ECO:0007669"/>
    <property type="project" value="InterPro"/>
</dbReference>
<keyword evidence="8" id="KW-1185">Reference proteome</keyword>
<dbReference type="InterPro" id="IPR020846">
    <property type="entry name" value="MFS_dom"/>
</dbReference>
<evidence type="ECO:0000313" key="7">
    <source>
        <dbReference type="EMBL" id="NMM04061.1"/>
    </source>
</evidence>
<dbReference type="PANTHER" id="PTHR11662">
    <property type="entry name" value="SOLUTE CARRIER FAMILY 17"/>
    <property type="match status" value="1"/>
</dbReference>
<feature type="transmembrane region" description="Helical" evidence="5">
    <location>
        <begin position="167"/>
        <end position="186"/>
    </location>
</feature>
<feature type="transmembrane region" description="Helical" evidence="5">
    <location>
        <begin position="261"/>
        <end position="285"/>
    </location>
</feature>
<gene>
    <name evidence="7" type="ORF">HHL24_40150</name>
</gene>
<feature type="transmembrane region" description="Helical" evidence="5">
    <location>
        <begin position="391"/>
        <end position="411"/>
    </location>
</feature>
<keyword evidence="3 5" id="KW-1133">Transmembrane helix</keyword>
<feature type="transmembrane region" description="Helical" evidence="5">
    <location>
        <begin position="356"/>
        <end position="379"/>
    </location>
</feature>
<evidence type="ECO:0000256" key="2">
    <source>
        <dbReference type="ARBA" id="ARBA00022692"/>
    </source>
</evidence>
<comment type="subcellular location">
    <subcellularLocation>
        <location evidence="1">Membrane</location>
        <topology evidence="1">Multi-pass membrane protein</topology>
    </subcellularLocation>
</comment>
<evidence type="ECO:0000256" key="5">
    <source>
        <dbReference type="SAM" id="Phobius"/>
    </source>
</evidence>
<reference evidence="7 8" key="1">
    <citation type="submission" date="2020-04" db="EMBL/GenBank/DDBJ databases">
        <title>Paraburkholderia sp. RP-4-7 isolated from soil.</title>
        <authorList>
            <person name="Dahal R.H."/>
        </authorList>
    </citation>
    <scope>NUCLEOTIDE SEQUENCE [LARGE SCALE GENOMIC DNA]</scope>
    <source>
        <strain evidence="7 8">RP-4-7</strain>
    </source>
</reference>
<feature type="transmembrane region" description="Helical" evidence="5">
    <location>
        <begin position="12"/>
        <end position="36"/>
    </location>
</feature>
<dbReference type="InterPro" id="IPR011701">
    <property type="entry name" value="MFS"/>
</dbReference>
<dbReference type="GO" id="GO:0016020">
    <property type="term" value="C:membrane"/>
    <property type="evidence" value="ECO:0007669"/>
    <property type="project" value="UniProtKB-SubCell"/>
</dbReference>
<feature type="transmembrane region" description="Helical" evidence="5">
    <location>
        <begin position="138"/>
        <end position="161"/>
    </location>
</feature>
<dbReference type="InterPro" id="IPR050382">
    <property type="entry name" value="MFS_Na/Anion_cotransporter"/>
</dbReference>
<evidence type="ECO:0000256" key="4">
    <source>
        <dbReference type="ARBA" id="ARBA00023136"/>
    </source>
</evidence>
<feature type="transmembrane region" description="Helical" evidence="5">
    <location>
        <begin position="48"/>
        <end position="71"/>
    </location>
</feature>
<dbReference type="Gene3D" id="1.20.1250.20">
    <property type="entry name" value="MFS general substrate transporter like domains"/>
    <property type="match status" value="2"/>
</dbReference>
<proteinExistence type="predicted"/>
<comment type="caution">
    <text evidence="7">The sequence shown here is derived from an EMBL/GenBank/DDBJ whole genome shotgun (WGS) entry which is preliminary data.</text>
</comment>
<dbReference type="AlphaFoldDB" id="A0A848IQP8"/>
<feature type="transmembrane region" description="Helical" evidence="5">
    <location>
        <begin position="102"/>
        <end position="126"/>
    </location>
</feature>
<name>A0A848IQP8_9BURK</name>
<feature type="transmembrane region" description="Helical" evidence="5">
    <location>
        <begin position="78"/>
        <end position="96"/>
    </location>
</feature>
<feature type="transmembrane region" description="Helical" evidence="5">
    <location>
        <begin position="217"/>
        <end position="241"/>
    </location>
</feature>
<organism evidence="7 8">
    <name type="scientific">Paraburkholderia polaris</name>
    <dbReference type="NCBI Taxonomy" id="2728848"/>
    <lineage>
        <taxon>Bacteria</taxon>
        <taxon>Pseudomonadati</taxon>
        <taxon>Pseudomonadota</taxon>
        <taxon>Betaproteobacteria</taxon>
        <taxon>Burkholderiales</taxon>
        <taxon>Burkholderiaceae</taxon>
        <taxon>Paraburkholderia</taxon>
    </lineage>
</organism>
<evidence type="ECO:0000256" key="3">
    <source>
        <dbReference type="ARBA" id="ARBA00022989"/>
    </source>
</evidence>
<keyword evidence="4 5" id="KW-0472">Membrane</keyword>
<protein>
    <submittedName>
        <fullName evidence="7">MFS transporter</fullName>
    </submittedName>
</protein>
<keyword evidence="2 5" id="KW-0812">Transmembrane</keyword>
<dbReference type="RefSeq" id="WP_169490833.1">
    <property type="nucleotide sequence ID" value="NZ_JABBGJ010000069.1"/>
</dbReference>
<evidence type="ECO:0000313" key="8">
    <source>
        <dbReference type="Proteomes" id="UP000544134"/>
    </source>
</evidence>
<dbReference type="SUPFAM" id="SSF103473">
    <property type="entry name" value="MFS general substrate transporter"/>
    <property type="match status" value="1"/>
</dbReference>
<feature type="transmembrane region" description="Helical" evidence="5">
    <location>
        <begin position="321"/>
        <end position="344"/>
    </location>
</feature>
<feature type="transmembrane region" description="Helical" evidence="5">
    <location>
        <begin position="297"/>
        <end position="315"/>
    </location>
</feature>
<dbReference type="PANTHER" id="PTHR11662:SF450">
    <property type="entry name" value="BLR1003 PROTEIN"/>
    <property type="match status" value="1"/>
</dbReference>
<sequence>MFHISTRWRAWIVVAMMFLFMLINFADKAVIGLAAVPMMHDLGLTPQQLGLVGSSFFLLFSTAGVLFGFAANRIKAKWLLAVLALAWALVQFPLVGTVSFPLLILCRVLLGAGEGPAYPLAIHATYKWFDNSKRSIPSAIVLQGANTGMLLAGPCLTFLIIHYDWHRAFLVLGIAGCLWTVLWLLLGVEGTVDETADPAAAPDTTQHASRHVPYRRLIVDPTLAGCILLTFVGYSVLSVGFTWFPAYLRLALGYPAADAGWLFSLIVGAGIPVTLAVSFLSQWLAGKGVSSRLSRGVMTSVPVALAGLALFGTTLPIGSGIKVLCLSATSVLSQLIFFFAPLIIGEVTPTRQRAAWLGINASLGTLAGLIAPALMGHFVGDTRGIAEGFRHGFAVLGCILVPCGLLGIWLLNPERSVRRLQHFHARADSVRDDLPATTSGHEEAA</sequence>
<dbReference type="PROSITE" id="PS50850">
    <property type="entry name" value="MFS"/>
    <property type="match status" value="1"/>
</dbReference>
<dbReference type="Proteomes" id="UP000544134">
    <property type="component" value="Unassembled WGS sequence"/>
</dbReference>
<dbReference type="InterPro" id="IPR036259">
    <property type="entry name" value="MFS_trans_sf"/>
</dbReference>
<evidence type="ECO:0000259" key="6">
    <source>
        <dbReference type="PROSITE" id="PS50850"/>
    </source>
</evidence>
<feature type="domain" description="Major facilitator superfamily (MFS) profile" evidence="6">
    <location>
        <begin position="13"/>
        <end position="415"/>
    </location>
</feature>